<evidence type="ECO:0000313" key="1">
    <source>
        <dbReference type="EMBL" id="CAL1407409.1"/>
    </source>
</evidence>
<protein>
    <submittedName>
        <fullName evidence="1">Uncharacterized protein</fullName>
    </submittedName>
</protein>
<dbReference type="Proteomes" id="UP001497516">
    <property type="component" value="Chromosome 8"/>
</dbReference>
<proteinExistence type="predicted"/>
<dbReference type="AlphaFoldDB" id="A0AAV2GB42"/>
<accession>A0AAV2GB42</accession>
<evidence type="ECO:0000313" key="2">
    <source>
        <dbReference type="Proteomes" id="UP001497516"/>
    </source>
</evidence>
<name>A0AAV2GB42_9ROSI</name>
<dbReference type="EMBL" id="OZ034821">
    <property type="protein sequence ID" value="CAL1407409.1"/>
    <property type="molecule type" value="Genomic_DNA"/>
</dbReference>
<reference evidence="1 2" key="1">
    <citation type="submission" date="2024-04" db="EMBL/GenBank/DDBJ databases">
        <authorList>
            <person name="Fracassetti M."/>
        </authorList>
    </citation>
    <scope>NUCLEOTIDE SEQUENCE [LARGE SCALE GENOMIC DNA]</scope>
</reference>
<organism evidence="1 2">
    <name type="scientific">Linum trigynum</name>
    <dbReference type="NCBI Taxonomy" id="586398"/>
    <lineage>
        <taxon>Eukaryota</taxon>
        <taxon>Viridiplantae</taxon>
        <taxon>Streptophyta</taxon>
        <taxon>Embryophyta</taxon>
        <taxon>Tracheophyta</taxon>
        <taxon>Spermatophyta</taxon>
        <taxon>Magnoliopsida</taxon>
        <taxon>eudicotyledons</taxon>
        <taxon>Gunneridae</taxon>
        <taxon>Pentapetalae</taxon>
        <taxon>rosids</taxon>
        <taxon>fabids</taxon>
        <taxon>Malpighiales</taxon>
        <taxon>Linaceae</taxon>
        <taxon>Linum</taxon>
    </lineage>
</organism>
<keyword evidence="2" id="KW-1185">Reference proteome</keyword>
<gene>
    <name evidence="1" type="ORF">LTRI10_LOCUS47077</name>
</gene>
<sequence length="81" mass="9079">MFCARRDGFACYGLYLYGDGCWHPAQWWGRPWSCYSRCRRVLPTRGCEMSTRELEHGHGGGSCCGTWGTTCLANALPKADP</sequence>